<keyword evidence="3" id="KW-1185">Reference proteome</keyword>
<feature type="signal peptide" evidence="1">
    <location>
        <begin position="1"/>
        <end position="18"/>
    </location>
</feature>
<dbReference type="Proteomes" id="UP000605986">
    <property type="component" value="Unassembled WGS sequence"/>
</dbReference>
<dbReference type="OrthoDB" id="4965112at2759"/>
<evidence type="ECO:0000313" key="3">
    <source>
        <dbReference type="Proteomes" id="UP000605986"/>
    </source>
</evidence>
<evidence type="ECO:0000313" key="2">
    <source>
        <dbReference type="EMBL" id="KAF4437389.1"/>
    </source>
</evidence>
<proteinExistence type="predicted"/>
<reference evidence="2" key="1">
    <citation type="submission" date="2020-01" db="EMBL/GenBank/DDBJ databases">
        <title>Identification and distribution of gene clusters putatively required for synthesis of sphingolipid metabolism inhibitors in phylogenetically diverse species of the filamentous fungus Fusarium.</title>
        <authorList>
            <person name="Kim H.-S."/>
            <person name="Busman M."/>
            <person name="Brown D.W."/>
            <person name="Divon H."/>
            <person name="Uhlig S."/>
            <person name="Proctor R.H."/>
        </authorList>
    </citation>
    <scope>NUCLEOTIDE SEQUENCE</scope>
    <source>
        <strain evidence="2">NRRL 53441</strain>
    </source>
</reference>
<dbReference type="EMBL" id="JAADJG010000761">
    <property type="protein sequence ID" value="KAF4437389.1"/>
    <property type="molecule type" value="Genomic_DNA"/>
</dbReference>
<comment type="caution">
    <text evidence="2">The sequence shown here is derived from an EMBL/GenBank/DDBJ whole genome shotgun (WGS) entry which is preliminary data.</text>
</comment>
<protein>
    <submittedName>
        <fullName evidence="2">Uncharacterized protein</fullName>
    </submittedName>
</protein>
<organism evidence="2 3">
    <name type="scientific">Fusarium austroafricanum</name>
    <dbReference type="NCBI Taxonomy" id="2364996"/>
    <lineage>
        <taxon>Eukaryota</taxon>
        <taxon>Fungi</taxon>
        <taxon>Dikarya</taxon>
        <taxon>Ascomycota</taxon>
        <taxon>Pezizomycotina</taxon>
        <taxon>Sordariomycetes</taxon>
        <taxon>Hypocreomycetidae</taxon>
        <taxon>Hypocreales</taxon>
        <taxon>Nectriaceae</taxon>
        <taxon>Fusarium</taxon>
        <taxon>Fusarium concolor species complex</taxon>
    </lineage>
</organism>
<dbReference type="AlphaFoldDB" id="A0A8H4JTR6"/>
<sequence length="98" mass="11305">MKTTFVLGTLALALQSHACVTFTTKENLVAKTYTWAVWKDGQKQCQFNGQGNRPNSLFGDVDDEDYYVILSNDFPTLHGQVFKYEYGEFKWNRYYAAV</sequence>
<feature type="chain" id="PRO_5034299763" evidence="1">
    <location>
        <begin position="19"/>
        <end position="98"/>
    </location>
</feature>
<gene>
    <name evidence="2" type="ORF">F53441_13066</name>
</gene>
<accession>A0A8H4JTR6</accession>
<name>A0A8H4JTR6_9HYPO</name>
<keyword evidence="1" id="KW-0732">Signal</keyword>
<evidence type="ECO:0000256" key="1">
    <source>
        <dbReference type="SAM" id="SignalP"/>
    </source>
</evidence>